<gene>
    <name evidence="5" type="ORF">JIN78_09855</name>
</gene>
<accession>A0A934VHU7</accession>
<dbReference type="PANTHER" id="PTHR36845">
    <property type="entry name" value="HYDROLASE, PUTATIVE (AFU_ORTHOLOGUE AFUA_7G05090)-RELATED"/>
    <property type="match status" value="1"/>
</dbReference>
<comment type="similarity">
    <text evidence="2">Belongs to the glycosyl hydrolase 88 family.</text>
</comment>
<evidence type="ECO:0000313" key="6">
    <source>
        <dbReference type="Proteomes" id="UP000604083"/>
    </source>
</evidence>
<dbReference type="GO" id="GO:0052757">
    <property type="term" value="F:chondroitin hydrolase activity"/>
    <property type="evidence" value="ECO:0007669"/>
    <property type="project" value="TreeGrafter"/>
</dbReference>
<feature type="binding site" evidence="4">
    <location>
        <position position="365"/>
    </location>
    <ligand>
        <name>substrate</name>
    </ligand>
</feature>
<feature type="active site" description="Nucleophile" evidence="3">
    <location>
        <position position="116"/>
    </location>
</feature>
<feature type="binding site" evidence="4">
    <location>
        <position position="255"/>
    </location>
    <ligand>
        <name>substrate</name>
    </ligand>
</feature>
<dbReference type="GO" id="GO:0000272">
    <property type="term" value="P:polysaccharide catabolic process"/>
    <property type="evidence" value="ECO:0007669"/>
    <property type="project" value="TreeGrafter"/>
</dbReference>
<dbReference type="SUPFAM" id="SSF48208">
    <property type="entry name" value="Six-hairpin glycosidases"/>
    <property type="match status" value="1"/>
</dbReference>
<feature type="binding site" evidence="4">
    <location>
        <position position="237"/>
    </location>
    <ligand>
        <name>substrate</name>
    </ligand>
</feature>
<evidence type="ECO:0000256" key="3">
    <source>
        <dbReference type="PIRSR" id="PIRSR610905-1"/>
    </source>
</evidence>
<dbReference type="EMBL" id="JAENIO010000022">
    <property type="protein sequence ID" value="MBK1834363.1"/>
    <property type="molecule type" value="Genomic_DNA"/>
</dbReference>
<proteinExistence type="inferred from homology"/>
<evidence type="ECO:0000256" key="2">
    <source>
        <dbReference type="ARBA" id="ARBA00038358"/>
    </source>
</evidence>
<dbReference type="InterPro" id="IPR052369">
    <property type="entry name" value="UG_Glycosaminoglycan_Hydrolase"/>
</dbReference>
<dbReference type="InterPro" id="IPR008928">
    <property type="entry name" value="6-hairpin_glycosidase_sf"/>
</dbReference>
<feature type="binding site" evidence="4">
    <location>
        <position position="116"/>
    </location>
    <ligand>
        <name>substrate</name>
    </ligand>
</feature>
<dbReference type="AlphaFoldDB" id="A0A934VHU7"/>
<evidence type="ECO:0000313" key="5">
    <source>
        <dbReference type="EMBL" id="MBK1834363.1"/>
    </source>
</evidence>
<evidence type="ECO:0000256" key="4">
    <source>
        <dbReference type="PIRSR" id="PIRSR610905-2"/>
    </source>
</evidence>
<dbReference type="PANTHER" id="PTHR36845:SF1">
    <property type="entry name" value="HYDROLASE, PUTATIVE (AFU_ORTHOLOGUE AFUA_7G05090)-RELATED"/>
    <property type="match status" value="1"/>
</dbReference>
<protein>
    <submittedName>
        <fullName evidence="5">Glycoside hydrolase family 88 protein</fullName>
    </submittedName>
</protein>
<feature type="binding site" evidence="4">
    <location>
        <position position="251"/>
    </location>
    <ligand>
        <name>substrate</name>
    </ligand>
</feature>
<dbReference type="InterPro" id="IPR012341">
    <property type="entry name" value="6hp_glycosidase-like_sf"/>
</dbReference>
<keyword evidence="6" id="KW-1185">Reference proteome</keyword>
<dbReference type="Proteomes" id="UP000604083">
    <property type="component" value="Unassembled WGS sequence"/>
</dbReference>
<dbReference type="InterPro" id="IPR010905">
    <property type="entry name" value="Glyco_hydro_88"/>
</dbReference>
<organism evidence="5 6">
    <name type="scientific">Roseibacillus ishigakijimensis</name>
    <dbReference type="NCBI Taxonomy" id="454146"/>
    <lineage>
        <taxon>Bacteria</taxon>
        <taxon>Pseudomonadati</taxon>
        <taxon>Verrucomicrobiota</taxon>
        <taxon>Verrucomicrobiia</taxon>
        <taxon>Verrucomicrobiales</taxon>
        <taxon>Verrucomicrobiaceae</taxon>
        <taxon>Roseibacillus</taxon>
    </lineage>
</organism>
<keyword evidence="1 5" id="KW-0378">Hydrolase</keyword>
<dbReference type="Pfam" id="PF07470">
    <property type="entry name" value="Glyco_hydro_88"/>
    <property type="match status" value="1"/>
</dbReference>
<dbReference type="Gene3D" id="1.50.10.10">
    <property type="match status" value="1"/>
</dbReference>
<comment type="caution">
    <text evidence="5">The sequence shown here is derived from an EMBL/GenBank/DDBJ whole genome shotgun (WGS) entry which is preliminary data.</text>
</comment>
<evidence type="ECO:0000256" key="1">
    <source>
        <dbReference type="ARBA" id="ARBA00022801"/>
    </source>
</evidence>
<name>A0A934VHU7_9BACT</name>
<feature type="binding site" evidence="4">
    <location>
        <position position="179"/>
    </location>
    <ligand>
        <name>substrate</name>
    </ligand>
</feature>
<dbReference type="RefSeq" id="WP_200391798.1">
    <property type="nucleotide sequence ID" value="NZ_JAENIO010000022.1"/>
</dbReference>
<feature type="active site" description="Proton donor" evidence="3">
    <location>
        <position position="179"/>
    </location>
</feature>
<reference evidence="5" key="1">
    <citation type="submission" date="2021-01" db="EMBL/GenBank/DDBJ databases">
        <title>Modified the classification status of verrucomicrobia.</title>
        <authorList>
            <person name="Feng X."/>
        </authorList>
    </citation>
    <scope>NUCLEOTIDE SEQUENCE</scope>
    <source>
        <strain evidence="5">KCTC 12986</strain>
    </source>
</reference>
<sequence length="398" mass="44710">MRNLGSELTDLATRGATLVSGPAIGSVFAGGVVKTRRNLPDLCASPSSWGFDVEGDYPRRREPFFHIDNWTTSFFSGMGVLSYLYTRDRWFLEQLSRLQPFYRDKVGIHGKQTMHDLGFLYSLYAVALFQMTGEEWYRELALQGARVLAARFVEKGRYLRAWGEVDDLQGDYAGLAIIDSLMNLPLLYWAAEESGQERYRELAMEHSETALRCFLRPDGSTYHAYRFDLETGRPLRGDNYGGLAVDSHWARGSAWAMYGFAMGYRYTGVTAYRDASLRISECFASHLDERVVPVWDFRARGQDAAVRDSSAAAIAICAIQELEKGEYAPAALSESKDRLLTALCSAEFLDPSPASRALLQKGQVSAGPGRARHARTSWGDYFFFQALGHELGLPVTWW</sequence>